<keyword evidence="2" id="KW-0732">Signal</keyword>
<feature type="region of interest" description="Disordered" evidence="1">
    <location>
        <begin position="376"/>
        <end position="424"/>
    </location>
</feature>
<feature type="compositionally biased region" description="Basic and acidic residues" evidence="1">
    <location>
        <begin position="310"/>
        <end position="323"/>
    </location>
</feature>
<proteinExistence type="predicted"/>
<dbReference type="VEuPathDB" id="FungiDB:HMPREF1120_04472"/>
<dbReference type="EMBL" id="JH226133">
    <property type="protein sequence ID" value="EHY56390.1"/>
    <property type="molecule type" value="Genomic_DNA"/>
</dbReference>
<reference evidence="3" key="1">
    <citation type="submission" date="2011-07" db="EMBL/GenBank/DDBJ databases">
        <title>The Genome Sequence of Exophiala (Wangiella) dermatitidis NIH/UT8656.</title>
        <authorList>
            <consortium name="The Broad Institute Genome Sequencing Platform"/>
            <person name="Cuomo C."/>
            <person name="Wang Z."/>
            <person name="Hunicke-Smith S."/>
            <person name="Szanislo P.J."/>
            <person name="Earl A."/>
            <person name="Young S.K."/>
            <person name="Zeng Q."/>
            <person name="Gargeya S."/>
            <person name="Fitzgerald M."/>
            <person name="Haas B."/>
            <person name="Abouelleil A."/>
            <person name="Alvarado L."/>
            <person name="Arachchi H.M."/>
            <person name="Berlin A."/>
            <person name="Brown A."/>
            <person name="Chapman S.B."/>
            <person name="Chen Z."/>
            <person name="Dunbar C."/>
            <person name="Freedman E."/>
            <person name="Gearin G."/>
            <person name="Gellesch M."/>
            <person name="Goldberg J."/>
            <person name="Griggs A."/>
            <person name="Gujja S."/>
            <person name="Heiman D."/>
            <person name="Howarth C."/>
            <person name="Larson L."/>
            <person name="Lui A."/>
            <person name="MacDonald P.J.P."/>
            <person name="Montmayeur A."/>
            <person name="Murphy C."/>
            <person name="Neiman D."/>
            <person name="Pearson M."/>
            <person name="Priest M."/>
            <person name="Roberts A."/>
            <person name="Saif S."/>
            <person name="Shea T."/>
            <person name="Shenoy N."/>
            <person name="Sisk P."/>
            <person name="Stolte C."/>
            <person name="Sykes S."/>
            <person name="Wortman J."/>
            <person name="Nusbaum C."/>
            <person name="Birren B."/>
        </authorList>
    </citation>
    <scope>NUCLEOTIDE SEQUENCE</scope>
    <source>
        <strain evidence="3">NIH/UT8656</strain>
    </source>
</reference>
<dbReference type="AlphaFoldDB" id="H6C0G2"/>
<dbReference type="InParanoid" id="H6C0G2"/>
<protein>
    <submittedName>
        <fullName evidence="3">Uncharacterized protein</fullName>
    </submittedName>
</protein>
<dbReference type="OrthoDB" id="4120558at2759"/>
<dbReference type="eggNOG" id="ENOG502T1M3">
    <property type="taxonomic scope" value="Eukaryota"/>
</dbReference>
<organism evidence="3 4">
    <name type="scientific">Exophiala dermatitidis (strain ATCC 34100 / CBS 525.76 / NIH/UT8656)</name>
    <name type="common">Black yeast</name>
    <name type="synonym">Wangiella dermatitidis</name>
    <dbReference type="NCBI Taxonomy" id="858893"/>
    <lineage>
        <taxon>Eukaryota</taxon>
        <taxon>Fungi</taxon>
        <taxon>Dikarya</taxon>
        <taxon>Ascomycota</taxon>
        <taxon>Pezizomycotina</taxon>
        <taxon>Eurotiomycetes</taxon>
        <taxon>Chaetothyriomycetidae</taxon>
        <taxon>Chaetothyriales</taxon>
        <taxon>Herpotrichiellaceae</taxon>
        <taxon>Exophiala</taxon>
    </lineage>
</organism>
<feature type="chain" id="PRO_5003603483" evidence="2">
    <location>
        <begin position="25"/>
        <end position="664"/>
    </location>
</feature>
<feature type="region of interest" description="Disordered" evidence="1">
    <location>
        <begin position="310"/>
        <end position="337"/>
    </location>
</feature>
<dbReference type="RefSeq" id="XP_009156851.1">
    <property type="nucleotide sequence ID" value="XM_009158603.1"/>
</dbReference>
<feature type="compositionally biased region" description="Basic and acidic residues" evidence="1">
    <location>
        <begin position="533"/>
        <end position="544"/>
    </location>
</feature>
<dbReference type="STRING" id="858893.H6C0G2"/>
<accession>H6C0G2</accession>
<name>H6C0G2_EXODN</name>
<feature type="region of interest" description="Disordered" evidence="1">
    <location>
        <begin position="533"/>
        <end position="558"/>
    </location>
</feature>
<evidence type="ECO:0000256" key="2">
    <source>
        <dbReference type="SAM" id="SignalP"/>
    </source>
</evidence>
<keyword evidence="4" id="KW-1185">Reference proteome</keyword>
<feature type="region of interest" description="Disordered" evidence="1">
    <location>
        <begin position="439"/>
        <end position="464"/>
    </location>
</feature>
<dbReference type="Proteomes" id="UP000007304">
    <property type="component" value="Unassembled WGS sequence"/>
</dbReference>
<evidence type="ECO:0000256" key="1">
    <source>
        <dbReference type="SAM" id="MobiDB-lite"/>
    </source>
</evidence>
<gene>
    <name evidence="3" type="ORF">HMPREF1120_04472</name>
</gene>
<evidence type="ECO:0000313" key="3">
    <source>
        <dbReference type="EMBL" id="EHY56390.1"/>
    </source>
</evidence>
<dbReference type="GeneID" id="20309111"/>
<evidence type="ECO:0000313" key="4">
    <source>
        <dbReference type="Proteomes" id="UP000007304"/>
    </source>
</evidence>
<sequence length="664" mass="74254">MAKGQHKIILLLLDLYCLHRHVSVFTVSSPKRQRRGHHWKKTTLWRTRPVVFLQGTKTRRKGVNPTTYRPEHTDVPAKHVPQLASILQFRPREDFGVRAKRISRDAKSLPSLLRPSRLERALLPPLGHLCNGLHKALDYSVVEVVLRHIQLEVGERLNNLIWGSELLSPEQIRRVGNLRALHALWLPRKEYEMTFLASTRDLKWRYQEDQCEACIVSRITGDMETLLDLLWVIRSRATDEFLAKRGNPRLHVWVHAWIRALSGHVAEKTGERIDVDAVIGKVERDARELMGVRTNIHELRKEMFKDVMGDKKNCEDGQGEKMKNVHPSSDGEDGDEVGDKVYNLNGWDAELEIINAYAATNSTLALSKGVASAQQYQGDAHSRRGHATVRPDTVSADPATKGKSPYRHHHRMPAQESWETAPVESSMYTITSSATASKRDLDLGYNPKSRQSKAGQPYRHDDSNASNLMRTEAARCPADTYVNLLDSPPFTSDRPNLPSTTMTTITTVGPAEDLECTSSKEGVIWVLYDKSAEGDDNVDTHGDGRSPNFDGRATTSGKAVDLTSTATSFSPLPSAPEYDRVRGRGRGRTHHNPPAPVTTARATERRKKVRRVSFQTEPSSTSTSLTAATTAIATTSSTTVWSGSYASGLAKKKELGWFYAGKRK</sequence>
<dbReference type="HOGENOM" id="CLU_018144_0_0_1"/>
<feature type="signal peptide" evidence="2">
    <location>
        <begin position="1"/>
        <end position="24"/>
    </location>
</feature>